<name>Q0HZE9_SHESR</name>
<keyword evidence="1" id="KW-0472">Membrane</keyword>
<dbReference type="EMBL" id="CP000444">
    <property type="protein sequence ID" value="ABI41506.1"/>
    <property type="molecule type" value="Genomic_DNA"/>
</dbReference>
<feature type="transmembrane region" description="Helical" evidence="1">
    <location>
        <begin position="12"/>
        <end position="34"/>
    </location>
</feature>
<evidence type="ECO:0000313" key="2">
    <source>
        <dbReference type="EMBL" id="ABI41506.1"/>
    </source>
</evidence>
<evidence type="ECO:0000256" key="1">
    <source>
        <dbReference type="SAM" id="Phobius"/>
    </source>
</evidence>
<dbReference type="AlphaFoldDB" id="Q0HZE9"/>
<dbReference type="InterPro" id="IPR053597">
    <property type="entry name" value="Retron_Ec48_antiviral"/>
</dbReference>
<dbReference type="KEGG" id="shm:Shewmr7_0503"/>
<gene>
    <name evidence="2" type="ordered locus">Shewmr7_0503</name>
</gene>
<keyword evidence="1" id="KW-1133">Transmembrane helix</keyword>
<reference evidence="2" key="1">
    <citation type="submission" date="2006-08" db="EMBL/GenBank/DDBJ databases">
        <title>Complete sequence of Chromosome1 of Shewanella sp. MR-7.</title>
        <authorList>
            <consortium name="US DOE Joint Genome Institute"/>
            <person name="Copeland A."/>
            <person name="Lucas S."/>
            <person name="Lapidus A."/>
            <person name="Barry K."/>
            <person name="Detter J.C."/>
            <person name="Glavina del Rio T."/>
            <person name="Hammon N."/>
            <person name="Israni S."/>
            <person name="Dalin E."/>
            <person name="Tice H."/>
            <person name="Pitluck S."/>
            <person name="Kiss H."/>
            <person name="Brettin T."/>
            <person name="Bruce D."/>
            <person name="Han C."/>
            <person name="Tapia R."/>
            <person name="Gilna P."/>
            <person name="Schmutz J."/>
            <person name="Larimer F."/>
            <person name="Land M."/>
            <person name="Hauser L."/>
            <person name="Kyrpides N."/>
            <person name="Mikhailova N."/>
            <person name="Nealson K."/>
            <person name="Konstantinidis K."/>
            <person name="Klappenbach J."/>
            <person name="Tiedje J."/>
            <person name="Richardson P."/>
        </authorList>
    </citation>
    <scope>NUCLEOTIDE SEQUENCE</scope>
    <source>
        <strain evidence="2">MR-7</strain>
    </source>
</reference>
<keyword evidence="1" id="KW-0812">Transmembrane</keyword>
<dbReference type="NCBIfam" id="NF038235">
    <property type="entry name" value="retron_Ec48_2TM"/>
    <property type="match status" value="1"/>
</dbReference>
<protein>
    <submittedName>
        <fullName evidence="2">Uncharacterized protein</fullName>
    </submittedName>
</protein>
<proteinExistence type="predicted"/>
<feature type="transmembrane region" description="Helical" evidence="1">
    <location>
        <begin position="66"/>
        <end position="85"/>
    </location>
</feature>
<sequence length="236" mass="27295">MNNKNEMSILILVLKILAWVGGITTSLIAIFYYLDSGYYEQDLCFETKCIKAFFNIFYSIPEFVDFYLKVVVAVITILGVFYALSNYLNSTTTSRLNVHLLHLNTFKDYVVSEVNKEVRLNSKSIDILKWYNLAFPQSRDGSLKVGGEYISNIKLIINEINNSNDIYQGNKLVEFQYNKHQSNIKLSLLSIGIMIDRMPKKDFFEVENEVFKLINKVNKELCNVSADLIVPMTKYR</sequence>
<organism evidence="2">
    <name type="scientific">Shewanella sp. (strain MR-7)</name>
    <dbReference type="NCBI Taxonomy" id="60481"/>
    <lineage>
        <taxon>Bacteria</taxon>
        <taxon>Pseudomonadati</taxon>
        <taxon>Pseudomonadota</taxon>
        <taxon>Gammaproteobacteria</taxon>
        <taxon>Alteromonadales</taxon>
        <taxon>Shewanellaceae</taxon>
        <taxon>Shewanella</taxon>
    </lineage>
</organism>
<accession>Q0HZE9</accession>
<dbReference type="HOGENOM" id="CLU_100615_0_0_6"/>